<keyword evidence="1" id="KW-1133">Transmembrane helix</keyword>
<dbReference type="KEGG" id="frc:KX01_553"/>
<accession>A0A1J0KRZ8</accession>
<keyword evidence="1" id="KW-0812">Transmembrane</keyword>
<keyword evidence="3" id="KW-1185">Reference proteome</keyword>
<dbReference type="EMBL" id="CP009654">
    <property type="protein sequence ID" value="APC96479.1"/>
    <property type="molecule type" value="Genomic_DNA"/>
</dbReference>
<proteinExistence type="predicted"/>
<gene>
    <name evidence="2" type="ORF">KX01_553</name>
</gene>
<evidence type="ECO:0000313" key="2">
    <source>
        <dbReference type="EMBL" id="APC96479.1"/>
    </source>
</evidence>
<evidence type="ECO:0000256" key="1">
    <source>
        <dbReference type="SAM" id="Phobius"/>
    </source>
</evidence>
<keyword evidence="1" id="KW-0472">Membrane</keyword>
<sequence length="139" mass="15038">MNCTSCNSENTQRLEVIYEDGTQHIHTKSKTAGTSLFNPIGGLFGAKTTTKGVSMSSAAKKAAPPIKKSFGWPIIMIIAGIICFNGTIGVILIGLLLIASGGFLGYKNFKYNSEIFPPLYSNWLNSWMCNKCGSIFTTE</sequence>
<dbReference type="OrthoDB" id="7068914at2"/>
<dbReference type="Proteomes" id="UP000182521">
    <property type="component" value="Chromosome"/>
</dbReference>
<organism evidence="2 3">
    <name type="scientific">Francisella frigiditurris</name>
    <dbReference type="NCBI Taxonomy" id="1542390"/>
    <lineage>
        <taxon>Bacteria</taxon>
        <taxon>Pseudomonadati</taxon>
        <taxon>Pseudomonadota</taxon>
        <taxon>Gammaproteobacteria</taxon>
        <taxon>Thiotrichales</taxon>
        <taxon>Francisellaceae</taxon>
        <taxon>Francisella</taxon>
    </lineage>
</organism>
<dbReference type="AlphaFoldDB" id="A0A1J0KRZ8"/>
<dbReference type="RefSeq" id="WP_071663532.1">
    <property type="nucleotide sequence ID" value="NZ_CP009654.1"/>
</dbReference>
<name>A0A1J0KRZ8_9GAMM</name>
<feature type="transmembrane region" description="Helical" evidence="1">
    <location>
        <begin position="70"/>
        <end position="99"/>
    </location>
</feature>
<protein>
    <submittedName>
        <fullName evidence="2">Uncharacterized protein</fullName>
    </submittedName>
</protein>
<dbReference type="STRING" id="1542390.KX01_553"/>
<evidence type="ECO:0000313" key="3">
    <source>
        <dbReference type="Proteomes" id="UP000182521"/>
    </source>
</evidence>
<reference evidence="3" key="1">
    <citation type="submission" date="2014-10" db="EMBL/GenBank/DDBJ databases">
        <authorList>
            <person name="Kuske C.R."/>
            <person name="Challacombe J.F."/>
            <person name="Daligault H.E."/>
            <person name="Davenport K.W."/>
            <person name="Johnson S.L."/>
            <person name="Siddaramappa S."/>
            <person name="Petersen J.M."/>
        </authorList>
    </citation>
    <scope>NUCLEOTIDE SEQUENCE [LARGE SCALE GENOMIC DNA]</scope>
    <source>
        <strain evidence="3">CA97-1460</strain>
    </source>
</reference>